<evidence type="ECO:0000313" key="2">
    <source>
        <dbReference type="EMBL" id="AZQ62292.1"/>
    </source>
</evidence>
<dbReference type="CDD" id="cd13225">
    <property type="entry name" value="PH-like_bacteria"/>
    <property type="match status" value="1"/>
</dbReference>
<protein>
    <submittedName>
        <fullName evidence="2">PH domain-containing protein</fullName>
    </submittedName>
</protein>
<keyword evidence="3" id="KW-1185">Reference proteome</keyword>
<organism evidence="2 3">
    <name type="scientific">Flammeovirga pectinis</name>
    <dbReference type="NCBI Taxonomy" id="2494373"/>
    <lineage>
        <taxon>Bacteria</taxon>
        <taxon>Pseudomonadati</taxon>
        <taxon>Bacteroidota</taxon>
        <taxon>Cytophagia</taxon>
        <taxon>Cytophagales</taxon>
        <taxon>Flammeovirgaceae</taxon>
        <taxon>Flammeovirga</taxon>
    </lineage>
</organism>
<accession>A0A3Q9FNH3</accession>
<dbReference type="InterPro" id="IPR012544">
    <property type="entry name" value="PHb"/>
</dbReference>
<dbReference type="SUPFAM" id="SSF50729">
    <property type="entry name" value="PH domain-like"/>
    <property type="match status" value="1"/>
</dbReference>
<dbReference type="Gene3D" id="2.30.29.50">
    <property type="entry name" value="Bacterial Pleckstrin homology domain"/>
    <property type="match status" value="1"/>
</dbReference>
<dbReference type="PANTHER" id="PTHR35796:SF3">
    <property type="entry name" value="BHLH DOMAIN-CONTAINING PROTEIN"/>
    <property type="match status" value="1"/>
</dbReference>
<dbReference type="Pfam" id="PF08000">
    <property type="entry name" value="bPH_1"/>
    <property type="match status" value="1"/>
</dbReference>
<feature type="domain" description="Bacterial Pleckstrin homology" evidence="1">
    <location>
        <begin position="2"/>
        <end position="121"/>
    </location>
</feature>
<dbReference type="EMBL" id="CP034562">
    <property type="protein sequence ID" value="AZQ62292.1"/>
    <property type="molecule type" value="Genomic_DNA"/>
</dbReference>
<sequence>MGLFDSLMGNVSSADLEKVQEDLGFVLASDEQFVKGFKLVRDQWIFTNKRLVMVDKQGITGKKSELLTIPFKSIELFSMETKGTFDADAELKLWVKGMPEPLETKFGSDTDIKEVYQLLSEGVL</sequence>
<dbReference type="InterPro" id="IPR037063">
    <property type="entry name" value="PHb_sf"/>
</dbReference>
<dbReference type="Proteomes" id="UP000267268">
    <property type="component" value="Chromosome 1"/>
</dbReference>
<dbReference type="AlphaFoldDB" id="A0A3Q9FNH3"/>
<name>A0A3Q9FNH3_9BACT</name>
<evidence type="ECO:0000259" key="1">
    <source>
        <dbReference type="Pfam" id="PF08000"/>
    </source>
</evidence>
<evidence type="ECO:0000313" key="3">
    <source>
        <dbReference type="Proteomes" id="UP000267268"/>
    </source>
</evidence>
<proteinExistence type="predicted"/>
<reference evidence="2 3" key="1">
    <citation type="submission" date="2018-12" db="EMBL/GenBank/DDBJ databases">
        <title>Flammeovirga pectinis sp. nov., isolated from the gut of the Korean scallop, Patinopecten yessoensis.</title>
        <authorList>
            <person name="Bae J.-W."/>
            <person name="Jeong Y.-S."/>
            <person name="Kang W."/>
        </authorList>
    </citation>
    <scope>NUCLEOTIDE SEQUENCE [LARGE SCALE GENOMIC DNA]</scope>
    <source>
        <strain evidence="2 3">L12M1</strain>
    </source>
</reference>
<dbReference type="PANTHER" id="PTHR35796">
    <property type="entry name" value="HYPOTHETICAL CYTOSOLIC PROTEIN"/>
    <property type="match status" value="1"/>
</dbReference>
<dbReference type="KEGG" id="fll:EI427_08585"/>
<dbReference type="RefSeq" id="WP_126613651.1">
    <property type="nucleotide sequence ID" value="NZ_CP034562.1"/>
</dbReference>
<gene>
    <name evidence="2" type="ORF">EI427_08585</name>
</gene>
<dbReference type="OrthoDB" id="9803613at2"/>